<evidence type="ECO:0000256" key="4">
    <source>
        <dbReference type="ARBA" id="ARBA00023180"/>
    </source>
</evidence>
<feature type="domain" description="Sulfatase N-terminal" evidence="7">
    <location>
        <begin position="97"/>
        <end position="465"/>
    </location>
</feature>
<evidence type="ECO:0000256" key="3">
    <source>
        <dbReference type="ARBA" id="ARBA00022801"/>
    </source>
</evidence>
<dbReference type="RefSeq" id="WP_129989430.1">
    <property type="nucleotide sequence ID" value="NZ_SDPU01000035.1"/>
</dbReference>
<protein>
    <submittedName>
        <fullName evidence="8">DUF4976 domain-containing protein</fullName>
    </submittedName>
</protein>
<dbReference type="PROSITE" id="PS00149">
    <property type="entry name" value="SULFATASE_2"/>
    <property type="match status" value="1"/>
</dbReference>
<dbReference type="AlphaFoldDB" id="A0A4Q5IXP1"/>
<feature type="region of interest" description="Disordered" evidence="5">
    <location>
        <begin position="288"/>
        <end position="312"/>
    </location>
</feature>
<organism evidence="8 9">
    <name type="scientific">Nocardioides iriomotensis</name>
    <dbReference type="NCBI Taxonomy" id="715784"/>
    <lineage>
        <taxon>Bacteria</taxon>
        <taxon>Bacillati</taxon>
        <taxon>Actinomycetota</taxon>
        <taxon>Actinomycetes</taxon>
        <taxon>Propionibacteriales</taxon>
        <taxon>Nocardioidaceae</taxon>
        <taxon>Nocardioides</taxon>
    </lineage>
</organism>
<dbReference type="SUPFAM" id="SSF53649">
    <property type="entry name" value="Alkaline phosphatase-like"/>
    <property type="match status" value="1"/>
</dbReference>
<dbReference type="GO" id="GO:0016787">
    <property type="term" value="F:hydrolase activity"/>
    <property type="evidence" value="ECO:0007669"/>
    <property type="project" value="UniProtKB-KW"/>
</dbReference>
<accession>A0A4Q5IXP1</accession>
<dbReference type="Proteomes" id="UP000291189">
    <property type="component" value="Unassembled WGS sequence"/>
</dbReference>
<comment type="similarity">
    <text evidence="1">Belongs to the sulfatase family.</text>
</comment>
<sequence length="623" mass="70507">MPRRTAVLAATALTLLVTTLALPGTAAPTAGTTTTASADQDDTGTPALSGNVTGPLARLDEDEQRKRLGQTPYQQQLFDARRPSVTAEGITGDQDRPNVLVMMMDDMRDDDLQFMPNVQRLIADQGVRFTNMFSPHPLCCPARASFVSGLYSHNHEVWSHKAPFGFRVFDDRQTFPRWLHENGGYDTAFVGKYLNGYGRQKRLDGSSSLRYIPPGWTDWRPSVDNVKEEPEARHLQGGTYRYFDTTLSDNGVLEPHEGVYQTNLYSDITQEVIRRGARSPQPFFMQTSFATPHVGSPKEKDDPKPFLRSDGWRQTWQNPARPKYVKGRFDQRIQRIPPWLGREDVADKPVFIRSQPPLVDVEKESILEDYRQRVEALSVVDDEVANIMATLRRTGQLDNTYVMFTSDNGFFLGEHRRRQGKIIAYDPSLRVPLVMRGPGIPKGEERRDPFLMIDFAPTILAATGVTTDQPLDGVSMLDVARFGDQGWTRPILTETGPRELSDDTLTRTPLLQRKRGPSSLRFSQGVRTGRYLYVEHASHDKELYDMRRDPRQLTNLVERPRYAAVVRLLAKQLDRLRECDVTECSMPLPRSLRTRNPVPPVGFDPGKPMKLLVDELAPSRATP</sequence>
<feature type="compositionally biased region" description="Basic and acidic residues" evidence="5">
    <location>
        <begin position="296"/>
        <end position="311"/>
    </location>
</feature>
<dbReference type="InterPro" id="IPR000917">
    <property type="entry name" value="Sulfatase_N"/>
</dbReference>
<evidence type="ECO:0000313" key="9">
    <source>
        <dbReference type="Proteomes" id="UP000291189"/>
    </source>
</evidence>
<dbReference type="Gene3D" id="3.40.720.10">
    <property type="entry name" value="Alkaline Phosphatase, subunit A"/>
    <property type="match status" value="1"/>
</dbReference>
<dbReference type="Pfam" id="PF00884">
    <property type="entry name" value="Sulfatase"/>
    <property type="match status" value="1"/>
</dbReference>
<dbReference type="EMBL" id="SDPU01000035">
    <property type="protein sequence ID" value="RYU09665.1"/>
    <property type="molecule type" value="Genomic_DNA"/>
</dbReference>
<feature type="chain" id="PRO_5020826855" evidence="6">
    <location>
        <begin position="27"/>
        <end position="623"/>
    </location>
</feature>
<dbReference type="PANTHER" id="PTHR43108:SF8">
    <property type="entry name" value="SD21168P"/>
    <property type="match status" value="1"/>
</dbReference>
<keyword evidence="3" id="KW-0378">Hydrolase</keyword>
<keyword evidence="4" id="KW-0325">Glycoprotein</keyword>
<dbReference type="PANTHER" id="PTHR43108">
    <property type="entry name" value="N-ACETYLGLUCOSAMINE-6-SULFATASE FAMILY MEMBER"/>
    <property type="match status" value="1"/>
</dbReference>
<keyword evidence="2 6" id="KW-0732">Signal</keyword>
<feature type="region of interest" description="Disordered" evidence="5">
    <location>
        <begin position="25"/>
        <end position="62"/>
    </location>
</feature>
<comment type="caution">
    <text evidence="8">The sequence shown here is derived from an EMBL/GenBank/DDBJ whole genome shotgun (WGS) entry which is preliminary data.</text>
</comment>
<dbReference type="InterPro" id="IPR017850">
    <property type="entry name" value="Alkaline_phosphatase_core_sf"/>
</dbReference>
<evidence type="ECO:0000259" key="7">
    <source>
        <dbReference type="Pfam" id="PF00884"/>
    </source>
</evidence>
<reference evidence="8 9" key="1">
    <citation type="submission" date="2019-01" db="EMBL/GenBank/DDBJ databases">
        <title>Nocardioides guangzhouensis sp. nov., an actinobacterium isolated from soil.</title>
        <authorList>
            <person name="Fu Y."/>
            <person name="Cai Y."/>
            <person name="Lin Z."/>
            <person name="Chen P."/>
        </authorList>
    </citation>
    <scope>NUCLEOTIDE SEQUENCE [LARGE SCALE GENOMIC DNA]</scope>
    <source>
        <strain evidence="8 9">NBRC 105384</strain>
    </source>
</reference>
<dbReference type="InterPro" id="IPR024607">
    <property type="entry name" value="Sulfatase_CS"/>
</dbReference>
<evidence type="ECO:0000256" key="2">
    <source>
        <dbReference type="ARBA" id="ARBA00022729"/>
    </source>
</evidence>
<dbReference type="OrthoDB" id="9777306at2"/>
<feature type="compositionally biased region" description="Low complexity" evidence="5">
    <location>
        <begin position="25"/>
        <end position="36"/>
    </location>
</feature>
<name>A0A4Q5IXP1_9ACTN</name>
<evidence type="ECO:0000256" key="5">
    <source>
        <dbReference type="SAM" id="MobiDB-lite"/>
    </source>
</evidence>
<evidence type="ECO:0000256" key="1">
    <source>
        <dbReference type="ARBA" id="ARBA00008779"/>
    </source>
</evidence>
<dbReference type="CDD" id="cd16147">
    <property type="entry name" value="G6S"/>
    <property type="match status" value="1"/>
</dbReference>
<keyword evidence="9" id="KW-1185">Reference proteome</keyword>
<evidence type="ECO:0000313" key="8">
    <source>
        <dbReference type="EMBL" id="RYU09665.1"/>
    </source>
</evidence>
<proteinExistence type="inferred from homology"/>
<evidence type="ECO:0000256" key="6">
    <source>
        <dbReference type="SAM" id="SignalP"/>
    </source>
</evidence>
<feature type="signal peptide" evidence="6">
    <location>
        <begin position="1"/>
        <end position="26"/>
    </location>
</feature>
<gene>
    <name evidence="8" type="ORF">ETU37_21805</name>
</gene>